<dbReference type="RefSeq" id="WP_195867497.1">
    <property type="nucleotide sequence ID" value="NZ_JADPKZ010000038.1"/>
</dbReference>
<dbReference type="InterPro" id="IPR001567">
    <property type="entry name" value="Pept_M3A_M3B_dom"/>
</dbReference>
<dbReference type="Proteomes" id="UP000642910">
    <property type="component" value="Unassembled WGS sequence"/>
</dbReference>
<name>A0ABS0F328_9BACL</name>
<dbReference type="PANTHER" id="PTHR34217:SF1">
    <property type="entry name" value="CARBOXYPEPTIDASE 1"/>
    <property type="match status" value="1"/>
</dbReference>
<dbReference type="NCBIfam" id="TIGR02290">
    <property type="entry name" value="M3_fam_3"/>
    <property type="match status" value="1"/>
</dbReference>
<dbReference type="Pfam" id="PF08439">
    <property type="entry name" value="Peptidase_M3_N"/>
    <property type="match status" value="1"/>
</dbReference>
<dbReference type="EMBL" id="JADPKZ010000038">
    <property type="protein sequence ID" value="MBF8377700.1"/>
    <property type="molecule type" value="Genomic_DNA"/>
</dbReference>
<comment type="cofactor">
    <cofactor evidence="6">
        <name>Zn(2+)</name>
        <dbReference type="ChEBI" id="CHEBI:29105"/>
    </cofactor>
    <text evidence="6">Binds 1 zinc ion.</text>
</comment>
<evidence type="ECO:0000256" key="1">
    <source>
        <dbReference type="ARBA" id="ARBA00022670"/>
    </source>
</evidence>
<keyword evidence="4 6" id="KW-0862">Zinc</keyword>
<dbReference type="Gene3D" id="1.20.140.70">
    <property type="entry name" value="Oligopeptidase f, N-terminal domain"/>
    <property type="match status" value="1"/>
</dbReference>
<dbReference type="InterPro" id="IPR042088">
    <property type="entry name" value="OligoPept_F_C"/>
</dbReference>
<dbReference type="Gene3D" id="1.10.1370.20">
    <property type="entry name" value="Oligoendopeptidase f, C-terminal domain"/>
    <property type="match status" value="1"/>
</dbReference>
<evidence type="ECO:0000313" key="9">
    <source>
        <dbReference type="EMBL" id="MBF8377700.1"/>
    </source>
</evidence>
<evidence type="ECO:0000256" key="6">
    <source>
        <dbReference type="RuleBase" id="RU003435"/>
    </source>
</evidence>
<comment type="similarity">
    <text evidence="6">Belongs to the peptidase M3 family.</text>
</comment>
<evidence type="ECO:0000256" key="3">
    <source>
        <dbReference type="ARBA" id="ARBA00022801"/>
    </source>
</evidence>
<feature type="domain" description="Peptidase M3A/M3B catalytic" evidence="7">
    <location>
        <begin position="208"/>
        <end position="585"/>
    </location>
</feature>
<evidence type="ECO:0000259" key="7">
    <source>
        <dbReference type="Pfam" id="PF01432"/>
    </source>
</evidence>
<dbReference type="Pfam" id="PF01432">
    <property type="entry name" value="Peptidase_M3"/>
    <property type="match status" value="1"/>
</dbReference>
<dbReference type="InterPro" id="IPR034006">
    <property type="entry name" value="M3B_PepF_2"/>
</dbReference>
<evidence type="ECO:0000259" key="8">
    <source>
        <dbReference type="Pfam" id="PF08439"/>
    </source>
</evidence>
<keyword evidence="3 6" id="KW-0378">Hydrolase</keyword>
<protein>
    <submittedName>
        <fullName evidence="9">M3 family oligoendopeptidase</fullName>
    </submittedName>
</protein>
<reference evidence="9 10" key="1">
    <citation type="submission" date="2020-11" db="EMBL/GenBank/DDBJ databases">
        <title>Genomic insight of Alicyclobacillus mali FL 18 reveals a new arsenic-resistant strain, with potential in environmental biotechnology.</title>
        <authorList>
            <person name="Fiorentino G."/>
            <person name="Gallo G."/>
            <person name="Aulitto M."/>
        </authorList>
    </citation>
    <scope>NUCLEOTIDE SEQUENCE [LARGE SCALE GENOMIC DNA]</scope>
    <source>
        <strain evidence="9 10">FL 18</strain>
    </source>
</reference>
<keyword evidence="10" id="KW-1185">Reference proteome</keyword>
<evidence type="ECO:0000313" key="10">
    <source>
        <dbReference type="Proteomes" id="UP000642910"/>
    </source>
</evidence>
<proteinExistence type="inferred from homology"/>
<dbReference type="CDD" id="cd09607">
    <property type="entry name" value="M3B_PepF"/>
    <property type="match status" value="1"/>
</dbReference>
<dbReference type="InterPro" id="IPR001333">
    <property type="entry name" value="Peptidase_M32_Taq"/>
</dbReference>
<keyword evidence="1 6" id="KW-0645">Protease</keyword>
<sequence length="603" mass="67970">MGGDLVSEQQRWDLESLYEGGSRSPAFRDFLDDLETNVTSFSMVLQNTPGAMQSPDMGLKAVILTMQDLTKRLREAGAFVSCLAAQNVHDTEAKTLQTRINRIGATLASAIALLDERLRQAGEETVQSLMTAPELAPLAPAIQEQIERSKRRLPAEQERLIARLTADGYAAWGHLYDTIVGRMAVDIERDGRKETVSMGQLANRMSQADQRDRDKLFDVWEAAWAREADLCADALNHLAGFRLQVYEARGWHSVLEEPLEINRMSRETLEAMWDAVARNQERLLPYLAAKARVLGVERLSFADVDAPLSVGAARQSVSYESARRFIVDQFAAFSPEMAAFADTCFERRWIEAEDRPGKRPGGFCASFPMHKESRIFVTFSGTPGNVATLAHELGHAYHQHVMRDLPYLATRYAMNVAETASTFAEAIVSDAAIQAASSDGERLALLNDKLQRAAAMLMNIHARFLFETRFYEERKRGYVPVERLNELMMTAQQEAYRGALRRYHPHFWASKLHFYITGTPFYNFPYTFGFLFSTGIHAIASAEGASFAHRYVDLLRDTGRMRVEDLAKKHIGADLTKPDFWQRSIDFALRDLDTFVQLASRVS</sequence>
<dbReference type="InterPro" id="IPR013647">
    <property type="entry name" value="OligopepF_N_dom"/>
</dbReference>
<evidence type="ECO:0000256" key="4">
    <source>
        <dbReference type="ARBA" id="ARBA00022833"/>
    </source>
</evidence>
<dbReference type="SUPFAM" id="SSF55486">
    <property type="entry name" value="Metalloproteases ('zincins'), catalytic domain"/>
    <property type="match status" value="1"/>
</dbReference>
<keyword evidence="5 6" id="KW-0482">Metalloprotease</keyword>
<organism evidence="9 10">
    <name type="scientific">Alicyclobacillus mali</name>
    <name type="common">ex Roth et al. 2021</name>
    <dbReference type="NCBI Taxonomy" id="1123961"/>
    <lineage>
        <taxon>Bacteria</taxon>
        <taxon>Bacillati</taxon>
        <taxon>Bacillota</taxon>
        <taxon>Bacilli</taxon>
        <taxon>Bacillales</taxon>
        <taxon>Alicyclobacillaceae</taxon>
        <taxon>Alicyclobacillus</taxon>
    </lineage>
</organism>
<evidence type="ECO:0000256" key="2">
    <source>
        <dbReference type="ARBA" id="ARBA00022723"/>
    </source>
</evidence>
<dbReference type="PANTHER" id="PTHR34217">
    <property type="entry name" value="METAL-DEPENDENT CARBOXYPEPTIDASE"/>
    <property type="match status" value="1"/>
</dbReference>
<evidence type="ECO:0000256" key="5">
    <source>
        <dbReference type="ARBA" id="ARBA00023049"/>
    </source>
</evidence>
<feature type="domain" description="Oligopeptidase F N-terminal" evidence="8">
    <location>
        <begin position="120"/>
        <end position="183"/>
    </location>
</feature>
<gene>
    <name evidence="9" type="ORF">IW967_07445</name>
</gene>
<dbReference type="InterPro" id="IPR011977">
    <property type="entry name" value="Pept_M3B_clade3"/>
</dbReference>
<comment type="caution">
    <text evidence="9">The sequence shown here is derived from an EMBL/GenBank/DDBJ whole genome shotgun (WGS) entry which is preliminary data.</text>
</comment>
<keyword evidence="2 6" id="KW-0479">Metal-binding</keyword>
<accession>A0ABS0F328</accession>